<feature type="region of interest" description="Disordered" evidence="2">
    <location>
        <begin position="1457"/>
        <end position="1477"/>
    </location>
</feature>
<gene>
    <name evidence="6" type="ORF">O3P69_002146</name>
</gene>
<keyword evidence="1" id="KW-0677">Repeat</keyword>
<dbReference type="InterPro" id="IPR036116">
    <property type="entry name" value="FN3_sf"/>
</dbReference>
<comment type="caution">
    <text evidence="6">The sequence shown here is derived from an EMBL/GenBank/DDBJ whole genome shotgun (WGS) entry which is preliminary data.</text>
</comment>
<keyword evidence="7" id="KW-1185">Reference proteome</keyword>
<dbReference type="PANTHER" id="PTHR13817:SF155">
    <property type="entry name" value="IG-LIKE AND FIBRONECTIN TYPE-III DOMAIN-CONTAINING PROTEIN C25G4.10"/>
    <property type="match status" value="1"/>
</dbReference>
<evidence type="ECO:0000313" key="7">
    <source>
        <dbReference type="Proteomes" id="UP001487740"/>
    </source>
</evidence>
<dbReference type="InterPro" id="IPR036179">
    <property type="entry name" value="Ig-like_dom_sf"/>
</dbReference>
<evidence type="ECO:0000259" key="5">
    <source>
        <dbReference type="PROSITE" id="PS50853"/>
    </source>
</evidence>
<dbReference type="SMART" id="SM00408">
    <property type="entry name" value="IGc2"/>
    <property type="match status" value="3"/>
</dbReference>
<protein>
    <recommendedName>
        <fullName evidence="8">Ig-like and fibronectin type-III domain-containing protein C25G4.10</fullName>
    </recommendedName>
</protein>
<feature type="domain" description="Fibronectin type-III" evidence="5">
    <location>
        <begin position="802"/>
        <end position="897"/>
    </location>
</feature>
<dbReference type="InterPro" id="IPR013783">
    <property type="entry name" value="Ig-like_fold"/>
</dbReference>
<organism evidence="6 7">
    <name type="scientific">Scylla paramamosain</name>
    <name type="common">Mud crab</name>
    <dbReference type="NCBI Taxonomy" id="85552"/>
    <lineage>
        <taxon>Eukaryota</taxon>
        <taxon>Metazoa</taxon>
        <taxon>Ecdysozoa</taxon>
        <taxon>Arthropoda</taxon>
        <taxon>Crustacea</taxon>
        <taxon>Multicrustacea</taxon>
        <taxon>Malacostraca</taxon>
        <taxon>Eumalacostraca</taxon>
        <taxon>Eucarida</taxon>
        <taxon>Decapoda</taxon>
        <taxon>Pleocyemata</taxon>
        <taxon>Brachyura</taxon>
        <taxon>Eubrachyura</taxon>
        <taxon>Portunoidea</taxon>
        <taxon>Portunidae</taxon>
        <taxon>Portuninae</taxon>
        <taxon>Scylla</taxon>
    </lineage>
</organism>
<feature type="domain" description="Fibronectin type-III" evidence="5">
    <location>
        <begin position="257"/>
        <end position="356"/>
    </location>
</feature>
<keyword evidence="3" id="KW-0812">Transmembrane</keyword>
<feature type="domain" description="Ig-like" evidence="4">
    <location>
        <begin position="23"/>
        <end position="125"/>
    </location>
</feature>
<feature type="domain" description="Fibronectin type-III" evidence="5">
    <location>
        <begin position="1195"/>
        <end position="1286"/>
    </location>
</feature>
<proteinExistence type="predicted"/>
<feature type="transmembrane region" description="Helical" evidence="3">
    <location>
        <begin position="1302"/>
        <end position="1321"/>
    </location>
</feature>
<dbReference type="SUPFAM" id="SSF48726">
    <property type="entry name" value="Immunoglobulin"/>
    <property type="match status" value="3"/>
</dbReference>
<feature type="domain" description="Ig-like" evidence="4">
    <location>
        <begin position="988"/>
        <end position="1086"/>
    </location>
</feature>
<evidence type="ECO:0000256" key="3">
    <source>
        <dbReference type="SAM" id="Phobius"/>
    </source>
</evidence>
<feature type="domain" description="Fibronectin type-III" evidence="5">
    <location>
        <begin position="474"/>
        <end position="578"/>
    </location>
</feature>
<dbReference type="PANTHER" id="PTHR13817">
    <property type="entry name" value="TITIN"/>
    <property type="match status" value="1"/>
</dbReference>
<dbReference type="InterPro" id="IPR013106">
    <property type="entry name" value="Ig_V-set"/>
</dbReference>
<evidence type="ECO:0000313" key="6">
    <source>
        <dbReference type="EMBL" id="KAK8407417.1"/>
    </source>
</evidence>
<evidence type="ECO:0000259" key="4">
    <source>
        <dbReference type="PROSITE" id="PS50835"/>
    </source>
</evidence>
<dbReference type="SMART" id="SM00406">
    <property type="entry name" value="IGv"/>
    <property type="match status" value="1"/>
</dbReference>
<dbReference type="SMART" id="SM00409">
    <property type="entry name" value="IG"/>
    <property type="match status" value="2"/>
</dbReference>
<dbReference type="PROSITE" id="PS50835">
    <property type="entry name" value="IG_LIKE"/>
    <property type="match status" value="3"/>
</dbReference>
<keyword evidence="3" id="KW-0472">Membrane</keyword>
<keyword evidence="3" id="KW-1133">Transmembrane helix</keyword>
<dbReference type="InterPro" id="IPR003961">
    <property type="entry name" value="FN3_dom"/>
</dbReference>
<dbReference type="CDD" id="cd00063">
    <property type="entry name" value="FN3"/>
    <property type="match status" value="5"/>
</dbReference>
<dbReference type="Pfam" id="PF13927">
    <property type="entry name" value="Ig_3"/>
    <property type="match status" value="1"/>
</dbReference>
<dbReference type="Pfam" id="PF01682">
    <property type="entry name" value="DB"/>
    <property type="match status" value="4"/>
</dbReference>
<dbReference type="PROSITE" id="PS50853">
    <property type="entry name" value="FN3"/>
    <property type="match status" value="5"/>
</dbReference>
<feature type="compositionally biased region" description="Basic and acidic residues" evidence="2">
    <location>
        <begin position="1"/>
        <end position="15"/>
    </location>
</feature>
<feature type="domain" description="Fibronectin type-III" evidence="5">
    <location>
        <begin position="692"/>
        <end position="790"/>
    </location>
</feature>
<dbReference type="Pfam" id="PF07686">
    <property type="entry name" value="V-set"/>
    <property type="match status" value="1"/>
</dbReference>
<dbReference type="SMART" id="SM00060">
    <property type="entry name" value="FN3"/>
    <property type="match status" value="5"/>
</dbReference>
<accession>A0AAW0V891</accession>
<dbReference type="Proteomes" id="UP001487740">
    <property type="component" value="Unassembled WGS sequence"/>
</dbReference>
<dbReference type="SUPFAM" id="SSF49265">
    <property type="entry name" value="Fibronectin type III"/>
    <property type="match status" value="3"/>
</dbReference>
<dbReference type="InterPro" id="IPR050964">
    <property type="entry name" value="Striated_Muscle_Regulatory"/>
</dbReference>
<dbReference type="EMBL" id="JARAKH010000001">
    <property type="protein sequence ID" value="KAK8407417.1"/>
    <property type="molecule type" value="Genomic_DNA"/>
</dbReference>
<dbReference type="Pfam" id="PF00041">
    <property type="entry name" value="fn3"/>
    <property type="match status" value="4"/>
</dbReference>
<dbReference type="InterPro" id="IPR002602">
    <property type="entry name" value="DB"/>
</dbReference>
<evidence type="ECO:0000256" key="1">
    <source>
        <dbReference type="ARBA" id="ARBA00022737"/>
    </source>
</evidence>
<dbReference type="InterPro" id="IPR007110">
    <property type="entry name" value="Ig-like_dom"/>
</dbReference>
<dbReference type="Gene3D" id="2.60.40.10">
    <property type="entry name" value="Immunoglobulins"/>
    <property type="match status" value="8"/>
</dbReference>
<evidence type="ECO:0008006" key="8">
    <source>
        <dbReference type="Google" id="ProtNLM"/>
    </source>
</evidence>
<feature type="domain" description="Ig-like" evidence="4">
    <location>
        <begin position="899"/>
        <end position="983"/>
    </location>
</feature>
<dbReference type="InterPro" id="IPR003598">
    <property type="entry name" value="Ig_sub2"/>
</dbReference>
<evidence type="ECO:0000256" key="2">
    <source>
        <dbReference type="SAM" id="MobiDB-lite"/>
    </source>
</evidence>
<name>A0AAW0V891_SCYPA</name>
<dbReference type="InterPro" id="IPR003599">
    <property type="entry name" value="Ig_sub"/>
</dbReference>
<reference evidence="6 7" key="1">
    <citation type="submission" date="2023-03" db="EMBL/GenBank/DDBJ databases">
        <title>High-quality genome of Scylla paramamosain provides insights in environmental adaptation.</title>
        <authorList>
            <person name="Zhang L."/>
        </authorList>
    </citation>
    <scope>NUCLEOTIDE SEQUENCE [LARGE SCALE GENOMIC DNA]</scope>
    <source>
        <strain evidence="6">LZ_2023a</strain>
        <tissue evidence="6">Muscle</tissue>
    </source>
</reference>
<sequence>MEKDEGRVCEGDERQGLGAEPRPFIRNTANAPREFREGDDILLTCVVADLGNHTVWWSKRGNGKKTILTVAERSITSDERVSLLHDRAGGDVWVLVIKNARVSDAGIYVCEINTNPSLTSIYVVSVTTANASATQVALRSTHNYTDCCVQNSVSPQCLGFCAIHNILEGKTGIEPEACETYFPFIVKCMADMRNHVPCCDKQGVPDICQDLCRGEYTMQEDRIQSHFLLHILHRGNAHVYLRGHRNHPVSARLPQRGGAGPQLHPGEPEHYLIQYTTITRFDPPVDVVGNVTNTTDDSDDQLPQPKRVTVKVAATQTEAVVNSLTPMTWYEVSVVSENMHGTSLPSYNLRVLTHARQANKTAVVHPELPDVVGCCSDKGVKHYRCLRNVCDPSNRYINEPDMIVCAPWATEAFSCLANDMDHSDCCRERGLPPLCVELCSGNVTKIDFKYFRCVDYFNEYRSCLMKGYNVLPGPPRDVGVSNVHANFVLLHWSPPEMLGNSVTTYHAYFRPIQPSRECESKWFINNLEVSYHGVYTQSSPFVLEKLCEDTEYEIYVQAVNKHGTGDPSARVLFRTPSIVHERKLEETSYNVTHCCVSVQISPGCMPLCDYNARMSHVRMLATTCSGELPNILRCAVGGRNHQPCCQRRGVPESCMSLCAGTFSSQATPAVCMPYIGNIMMCLEEGVGYLPGPVRDLKATKVADREVTLVWQPPEKGSNITQYQLHYQSVDKHSAALAVYSLNNTMNLTDTVATVPNLKTGNMYNFFVITMNEEGTSLPSAVLTINVTEEHEDDSGLTGVSSAPHSLVLDAKTATTLTVVWQPPEFAHPTDRFIYELHFRALGSPGDPDNYNITTTAATALRLENLTPNTQYVIYVTATTDKGESRPSETLLAWTDPAYPAFVEAPTVHPINLIVEGGKMTVLCIAMGSPPPTVSLYISGVLIHQDETRHMVTVVQNVTRDMREISCYADNGYGTPMQASRTITISRRPRIKARERVPVPEGTSATLECAVDAWPEPSLVWWQDPDGRVPVIHGGNHAIRTETNQVEGSFRMQLKIKRVTANDAHPYYCHARNAFGLSTRVVKVELTQPVKLQVDVTECCMESNVTDTCMEACAFDELNFESVMNKDECIPDFAKLMKCAADGSDHRSCCSKNKVPRPCLDWCRGEPVPHLHLCELRWAPVIISCFNEGQEFLPGPPLDVKITSTSSSSATVSWKPPAKNPAAVELYRVFWRIKGHREAHKNDTASTELLITDMREGETYEVAVKAGNHKGTSVLTRTATYNHTMSSVTRASTPGSNATVVEISVVVVVLLCIGVVVGIVAARKRNLLGCKSSSNGRISFENPSYIREQNGDTVQIAETPNGSFNGSMTLGMNGGVNGGLSNGGINGGISPIDVNGGVWNTQSMASTPGFEDDLPSNGGYMRFSSYNAQRLQVIHWRRHSLPRQVVMTGRTSVTSLTSLGGDAAGESDGVAFSPPSSW</sequence>
<feature type="region of interest" description="Disordered" evidence="2">
    <location>
        <begin position="1"/>
        <end position="22"/>
    </location>
</feature>